<proteinExistence type="inferred from homology"/>
<protein>
    <recommendedName>
        <fullName evidence="6">7,8-dihydroneopterin aldolase</fullName>
        <ecNumber evidence="6">4.1.2.25</ecNumber>
    </recommendedName>
</protein>
<dbReference type="EMBL" id="JAHXCT010000002">
    <property type="protein sequence ID" value="MBW4768942.1"/>
    <property type="molecule type" value="Genomic_DNA"/>
</dbReference>
<comment type="similarity">
    <text evidence="3 6">Belongs to the DHNA family.</text>
</comment>
<dbReference type="NCBIfam" id="TIGR00525">
    <property type="entry name" value="folB"/>
    <property type="match status" value="1"/>
</dbReference>
<dbReference type="InterPro" id="IPR006157">
    <property type="entry name" value="FolB_dom"/>
</dbReference>
<evidence type="ECO:0000259" key="7">
    <source>
        <dbReference type="SMART" id="SM00905"/>
    </source>
</evidence>
<dbReference type="NCBIfam" id="TIGR00526">
    <property type="entry name" value="folB_dom"/>
    <property type="match status" value="1"/>
</dbReference>
<dbReference type="PANTHER" id="PTHR42844:SF1">
    <property type="entry name" value="DIHYDRONEOPTERIN ALDOLASE 1-RELATED"/>
    <property type="match status" value="1"/>
</dbReference>
<comment type="pathway">
    <text evidence="2 6">Cofactor biosynthesis; tetrahydrofolate biosynthesis; 2-amino-4-hydroxy-6-hydroxymethyl-7,8-dihydropteridine diphosphate from 7,8-dihydroneopterin triphosphate: step 3/4.</text>
</comment>
<evidence type="ECO:0000256" key="1">
    <source>
        <dbReference type="ARBA" id="ARBA00001353"/>
    </source>
</evidence>
<name>A0ABS6YBI9_9BACT</name>
<comment type="caution">
    <text evidence="8">The sequence shown here is derived from an EMBL/GenBank/DDBJ whole genome shotgun (WGS) entry which is preliminary data.</text>
</comment>
<organism evidence="8 9">
    <name type="scientific">Hoylesella nanceiensis</name>
    <dbReference type="NCBI Taxonomy" id="425941"/>
    <lineage>
        <taxon>Bacteria</taxon>
        <taxon>Pseudomonadati</taxon>
        <taxon>Bacteroidota</taxon>
        <taxon>Bacteroidia</taxon>
        <taxon>Bacteroidales</taxon>
        <taxon>Prevotellaceae</taxon>
        <taxon>Hoylesella</taxon>
    </lineage>
</organism>
<evidence type="ECO:0000256" key="2">
    <source>
        <dbReference type="ARBA" id="ARBA00005013"/>
    </source>
</evidence>
<keyword evidence="9" id="KW-1185">Reference proteome</keyword>
<dbReference type="SMART" id="SM00905">
    <property type="entry name" value="FolB"/>
    <property type="match status" value="1"/>
</dbReference>
<evidence type="ECO:0000256" key="4">
    <source>
        <dbReference type="ARBA" id="ARBA00022909"/>
    </source>
</evidence>
<dbReference type="RefSeq" id="WP_219480218.1">
    <property type="nucleotide sequence ID" value="NZ_JAHXCT010000002.1"/>
</dbReference>
<dbReference type="CDD" id="cd00534">
    <property type="entry name" value="DHNA_DHNTPE"/>
    <property type="match status" value="1"/>
</dbReference>
<evidence type="ECO:0000256" key="6">
    <source>
        <dbReference type="RuleBase" id="RU362079"/>
    </source>
</evidence>
<evidence type="ECO:0000313" key="9">
    <source>
        <dbReference type="Proteomes" id="UP000788426"/>
    </source>
</evidence>
<evidence type="ECO:0000313" key="8">
    <source>
        <dbReference type="EMBL" id="MBW4768942.1"/>
    </source>
</evidence>
<keyword evidence="4 6" id="KW-0289">Folate biosynthesis</keyword>
<evidence type="ECO:0000256" key="3">
    <source>
        <dbReference type="ARBA" id="ARBA00005708"/>
    </source>
</evidence>
<feature type="domain" description="Dihydroneopterin aldolase/epimerase" evidence="7">
    <location>
        <begin position="8"/>
        <end position="120"/>
    </location>
</feature>
<dbReference type="Proteomes" id="UP000788426">
    <property type="component" value="Unassembled WGS sequence"/>
</dbReference>
<dbReference type="PANTHER" id="PTHR42844">
    <property type="entry name" value="DIHYDRONEOPTERIN ALDOLASE 1-RELATED"/>
    <property type="match status" value="1"/>
</dbReference>
<comment type="function">
    <text evidence="6">Catalyzes the conversion of 7,8-dihydroneopterin to 6-hydroxymethyl-7,8-dihydropterin.</text>
</comment>
<gene>
    <name evidence="8" type="primary">folB</name>
    <name evidence="8" type="ORF">KZO38_04110</name>
</gene>
<accession>A0ABS6YBI9</accession>
<dbReference type="Pfam" id="PF02152">
    <property type="entry name" value="FolB"/>
    <property type="match status" value="1"/>
</dbReference>
<evidence type="ECO:0000256" key="5">
    <source>
        <dbReference type="ARBA" id="ARBA00023239"/>
    </source>
</evidence>
<reference evidence="8 9" key="1">
    <citation type="submission" date="2021-07" db="EMBL/GenBank/DDBJ databases">
        <title>Genomic diversity and antimicrobial resistance of Prevotella spp. isolated from chronic lung disease airways.</title>
        <authorList>
            <person name="Webb K.A."/>
            <person name="Olagoke O.S."/>
            <person name="Baird T."/>
            <person name="Neill J."/>
            <person name="Pham A."/>
            <person name="Wells T.J."/>
            <person name="Ramsay K.A."/>
            <person name="Bell S.C."/>
            <person name="Sarovich D.S."/>
            <person name="Price E.P."/>
        </authorList>
    </citation>
    <scope>NUCLEOTIDE SEQUENCE [LARGE SCALE GENOMIC DNA]</scope>
    <source>
        <strain evidence="8 9">SCHI0011.S.12</strain>
    </source>
</reference>
<sequence length="125" mass="13913">MQLLQSFIHLKDIHLKGYHGVLPQEKVVGNDYIINLSIAIDLSKAIESDNLNDTISYAEVFDIVKKTMQVKCDLIEKVAGNIAKELFKAFENINDLKISITKLNPPMGADCSGASVELHLINDKM</sequence>
<dbReference type="InterPro" id="IPR006156">
    <property type="entry name" value="Dihydroneopterin_aldolase"/>
</dbReference>
<dbReference type="EC" id="4.1.2.25" evidence="6"/>
<dbReference type="GO" id="GO:0004150">
    <property type="term" value="F:dihydroneopterin aldolase activity"/>
    <property type="evidence" value="ECO:0007669"/>
    <property type="project" value="UniProtKB-EC"/>
</dbReference>
<comment type="catalytic activity">
    <reaction evidence="1 6">
        <text>7,8-dihydroneopterin = 6-hydroxymethyl-7,8-dihydropterin + glycolaldehyde</text>
        <dbReference type="Rhea" id="RHEA:10540"/>
        <dbReference type="ChEBI" id="CHEBI:17001"/>
        <dbReference type="ChEBI" id="CHEBI:17071"/>
        <dbReference type="ChEBI" id="CHEBI:44841"/>
        <dbReference type="EC" id="4.1.2.25"/>
    </reaction>
</comment>
<keyword evidence="5 6" id="KW-0456">Lyase</keyword>